<evidence type="ECO:0000259" key="2">
    <source>
        <dbReference type="Pfam" id="PF00147"/>
    </source>
</evidence>
<dbReference type="Proteomes" id="UP000095280">
    <property type="component" value="Unplaced"/>
</dbReference>
<reference evidence="4" key="1">
    <citation type="submission" date="2016-11" db="UniProtKB">
        <authorList>
            <consortium name="WormBaseParasite"/>
        </authorList>
    </citation>
    <scope>IDENTIFICATION</scope>
</reference>
<evidence type="ECO:0000313" key="3">
    <source>
        <dbReference type="Proteomes" id="UP000095280"/>
    </source>
</evidence>
<dbReference type="WBParaSite" id="maker-uti_cns_0002137-snap-gene-0.10-mRNA-1">
    <property type="protein sequence ID" value="maker-uti_cns_0002137-snap-gene-0.10-mRNA-1"/>
    <property type="gene ID" value="maker-uti_cns_0002137-snap-gene-0.10"/>
</dbReference>
<protein>
    <submittedName>
        <fullName evidence="4">Fibrinogen C-terminal domain-containing protein</fullName>
    </submittedName>
</protein>
<sequence>SLREITVLKCSCAFVNEEILGGLLWKRIDSSSSIATTGEATKIERIHNLACSMSAFLVAVAACLIDGTPFLTGAGAEAVFSTDEILQTTTAPMTSQPGRSAVDCAFKCEFSPERDCSSVVFVPETKLCLLSELQNAEFAAVAPTGLVYRKKLDKGPIHIDGRTFQVIQHRSKGVLSFARGWTQYEDGFGDDTDFW</sequence>
<dbReference type="Pfam" id="PF00147">
    <property type="entry name" value="Fibrinogen_C"/>
    <property type="match status" value="1"/>
</dbReference>
<dbReference type="InterPro" id="IPR003609">
    <property type="entry name" value="Pan_app"/>
</dbReference>
<dbReference type="SUPFAM" id="SSF56496">
    <property type="entry name" value="Fibrinogen C-terminal domain-like"/>
    <property type="match status" value="1"/>
</dbReference>
<feature type="domain" description="Fibrinogen C-terminal" evidence="2">
    <location>
        <begin position="159"/>
        <end position="195"/>
    </location>
</feature>
<dbReference type="InterPro" id="IPR036056">
    <property type="entry name" value="Fibrinogen-like_C"/>
</dbReference>
<dbReference type="Pfam" id="PF00024">
    <property type="entry name" value="PAN_1"/>
    <property type="match status" value="1"/>
</dbReference>
<name>A0A1I8GKD7_9PLAT</name>
<evidence type="ECO:0000313" key="4">
    <source>
        <dbReference type="WBParaSite" id="maker-uti_cns_0002137-snap-gene-0.10-mRNA-1"/>
    </source>
</evidence>
<dbReference type="AlphaFoldDB" id="A0A1I8GKD7"/>
<organism evidence="3 4">
    <name type="scientific">Macrostomum lignano</name>
    <dbReference type="NCBI Taxonomy" id="282301"/>
    <lineage>
        <taxon>Eukaryota</taxon>
        <taxon>Metazoa</taxon>
        <taxon>Spiralia</taxon>
        <taxon>Lophotrochozoa</taxon>
        <taxon>Platyhelminthes</taxon>
        <taxon>Rhabditophora</taxon>
        <taxon>Macrostomorpha</taxon>
        <taxon>Macrostomida</taxon>
        <taxon>Macrostomidae</taxon>
        <taxon>Macrostomum</taxon>
    </lineage>
</organism>
<dbReference type="InterPro" id="IPR014716">
    <property type="entry name" value="Fibrinogen_a/b/g_C_1"/>
</dbReference>
<dbReference type="Gene3D" id="3.90.215.10">
    <property type="entry name" value="Gamma Fibrinogen, chain A, domain 1"/>
    <property type="match status" value="1"/>
</dbReference>
<evidence type="ECO:0000259" key="1">
    <source>
        <dbReference type="Pfam" id="PF00024"/>
    </source>
</evidence>
<proteinExistence type="predicted"/>
<accession>A0A1I8GKD7</accession>
<feature type="domain" description="Apple" evidence="1">
    <location>
        <begin position="99"/>
        <end position="134"/>
    </location>
</feature>
<dbReference type="InterPro" id="IPR002181">
    <property type="entry name" value="Fibrinogen_a/b/g_C_dom"/>
</dbReference>
<keyword evidence="3" id="KW-1185">Reference proteome</keyword>